<name>A0A1F6FGA1_9BACT</name>
<accession>A0A1F6FGA1</accession>
<evidence type="ECO:0000313" key="2">
    <source>
        <dbReference type="Proteomes" id="UP000177325"/>
    </source>
</evidence>
<organism evidence="1 2">
    <name type="scientific">Candidatus Kaiserbacteria bacterium RIFCSPLOWO2_12_FULL_45_26</name>
    <dbReference type="NCBI Taxonomy" id="1798525"/>
    <lineage>
        <taxon>Bacteria</taxon>
        <taxon>Candidatus Kaiseribacteriota</taxon>
    </lineage>
</organism>
<reference evidence="1 2" key="1">
    <citation type="journal article" date="2016" name="Nat. Commun.">
        <title>Thousands of microbial genomes shed light on interconnected biogeochemical processes in an aquifer system.</title>
        <authorList>
            <person name="Anantharaman K."/>
            <person name="Brown C.T."/>
            <person name="Hug L.A."/>
            <person name="Sharon I."/>
            <person name="Castelle C.J."/>
            <person name="Probst A.J."/>
            <person name="Thomas B.C."/>
            <person name="Singh A."/>
            <person name="Wilkins M.J."/>
            <person name="Karaoz U."/>
            <person name="Brodie E.L."/>
            <person name="Williams K.H."/>
            <person name="Hubbard S.S."/>
            <person name="Banfield J.F."/>
        </authorList>
    </citation>
    <scope>NUCLEOTIDE SEQUENCE [LARGE SCALE GENOMIC DNA]</scope>
</reference>
<comment type="caution">
    <text evidence="1">The sequence shown here is derived from an EMBL/GenBank/DDBJ whole genome shotgun (WGS) entry which is preliminary data.</text>
</comment>
<dbReference type="AlphaFoldDB" id="A0A1F6FGA1"/>
<proteinExistence type="predicted"/>
<dbReference type="PANTHER" id="PTHR39189:SF1">
    <property type="entry name" value="UPF0173 METAL-DEPENDENT HYDROLASE YTKL"/>
    <property type="match status" value="1"/>
</dbReference>
<evidence type="ECO:0008006" key="3">
    <source>
        <dbReference type="Google" id="ProtNLM"/>
    </source>
</evidence>
<dbReference type="Proteomes" id="UP000177325">
    <property type="component" value="Unassembled WGS sequence"/>
</dbReference>
<dbReference type="InterPro" id="IPR036866">
    <property type="entry name" value="RibonucZ/Hydroxyglut_hydro"/>
</dbReference>
<dbReference type="SUPFAM" id="SSF56281">
    <property type="entry name" value="Metallo-hydrolase/oxidoreductase"/>
    <property type="match status" value="1"/>
</dbReference>
<protein>
    <recommendedName>
        <fullName evidence="3">Lactamase</fullName>
    </recommendedName>
</protein>
<evidence type="ECO:0000313" key="1">
    <source>
        <dbReference type="EMBL" id="OGG84879.1"/>
    </source>
</evidence>
<gene>
    <name evidence="1" type="ORF">A3G90_02280</name>
</gene>
<dbReference type="EMBL" id="MFMM01000001">
    <property type="protein sequence ID" value="OGG84879.1"/>
    <property type="molecule type" value="Genomic_DNA"/>
</dbReference>
<dbReference type="PANTHER" id="PTHR39189">
    <property type="entry name" value="UPF0173 METAL-DEPENDENT HYDROLASE YTKL"/>
    <property type="match status" value="1"/>
</dbReference>
<dbReference type="Pfam" id="PF13483">
    <property type="entry name" value="Lactamase_B_3"/>
    <property type="match status" value="1"/>
</dbReference>
<sequence length="227" mass="24367">MIIKATKFLVLPTVSYTSGTMVITYQGGQCFKVSFGDTTIAFDPIAKNSKLPSTKFGADVAFISLNHPNFNGADQAAHGNKAPYVVQGPGEYEVGEVTARGFGVKTIYEGVERYNTIYQVRLEDINMIFLGAISSAEIDPKILGEFGDIDILFVPIGGGDVLDVPAASKLAVKLEAKLVIPMHYDKTALGAFLKEIGAEGETATDKLTIKKKDVLEMEGQVKVLKAA</sequence>
<dbReference type="Gene3D" id="3.60.15.10">
    <property type="entry name" value="Ribonuclease Z/Hydroxyacylglutathione hydrolase-like"/>
    <property type="match status" value="1"/>
</dbReference>
<dbReference type="STRING" id="1798525.A3G90_02280"/>